<dbReference type="Proteomes" id="UP001623349">
    <property type="component" value="Unassembled WGS sequence"/>
</dbReference>
<sequence length="276" mass="31081">MLKKSRVSQKFLGLGGIARPRTSTPLTTEGPSTAPEPRWLTDIPATVEFIAAAEVAVIGFFQDLETPIVSVFRSMVQQFQDVSFGISNHSEVLTHYNVTSNSICLFRLVDNEQLHLDAEEIENLDAAKLSRFIHTNNLHWVTEYSPMYQILLFQIAAGLFNTMVETHLLLMMNKASPEFEESIHRYQTAAKLFQGQILFVLVDTGKRENGKVVAYFKLKESQLPALAIYDSVDDKWDTLPITEVTVEKVQGFCDGFLSGVLLRDHKAEEDPGKEEL</sequence>
<dbReference type="SUPFAM" id="SSF52833">
    <property type="entry name" value="Thioredoxin-like"/>
    <property type="match status" value="2"/>
</dbReference>
<dbReference type="CDD" id="cd02981">
    <property type="entry name" value="PDI_b_family"/>
    <property type="match status" value="1"/>
</dbReference>
<dbReference type="PANTHER" id="PTHR18929:SF193">
    <property type="entry name" value="ENDOPLASMIC RETICULUM RESIDENT PROTEIN 27"/>
    <property type="match status" value="1"/>
</dbReference>
<gene>
    <name evidence="3" type="ORF">APTSU1_000661100</name>
</gene>
<protein>
    <submittedName>
        <fullName evidence="3">Endoplasmic reticulum resident protein 27</fullName>
    </submittedName>
</protein>
<evidence type="ECO:0000313" key="4">
    <source>
        <dbReference type="Proteomes" id="UP001623349"/>
    </source>
</evidence>
<dbReference type="Pfam" id="PF13848">
    <property type="entry name" value="Thioredoxin_6"/>
    <property type="match status" value="1"/>
</dbReference>
<dbReference type="EMBL" id="BAAFST010000006">
    <property type="protein sequence ID" value="GAB1291381.1"/>
    <property type="molecule type" value="Genomic_DNA"/>
</dbReference>
<feature type="compositionally biased region" description="Polar residues" evidence="2">
    <location>
        <begin position="21"/>
        <end position="31"/>
    </location>
</feature>
<dbReference type="CDD" id="cd02982">
    <property type="entry name" value="PDI_b'_family"/>
    <property type="match status" value="1"/>
</dbReference>
<dbReference type="Gene3D" id="3.40.30.10">
    <property type="entry name" value="Glutaredoxin"/>
    <property type="match status" value="2"/>
</dbReference>
<comment type="similarity">
    <text evidence="1">Belongs to the protein disulfide isomerase family.</text>
</comment>
<proteinExistence type="inferred from homology"/>
<evidence type="ECO:0000313" key="3">
    <source>
        <dbReference type="EMBL" id="GAB1291381.1"/>
    </source>
</evidence>
<accession>A0ABQ0EWF4</accession>
<comment type="caution">
    <text evidence="3">The sequence shown here is derived from an EMBL/GenBank/DDBJ whole genome shotgun (WGS) entry which is preliminary data.</text>
</comment>
<feature type="region of interest" description="Disordered" evidence="2">
    <location>
        <begin position="16"/>
        <end position="37"/>
    </location>
</feature>
<keyword evidence="4" id="KW-1185">Reference proteome</keyword>
<evidence type="ECO:0000256" key="1">
    <source>
        <dbReference type="ARBA" id="ARBA00006347"/>
    </source>
</evidence>
<organism evidence="3 4">
    <name type="scientific">Apodemus speciosus</name>
    <name type="common">Large Japanese field mouse</name>
    <dbReference type="NCBI Taxonomy" id="105296"/>
    <lineage>
        <taxon>Eukaryota</taxon>
        <taxon>Metazoa</taxon>
        <taxon>Chordata</taxon>
        <taxon>Craniata</taxon>
        <taxon>Vertebrata</taxon>
        <taxon>Euteleostomi</taxon>
        <taxon>Mammalia</taxon>
        <taxon>Eutheria</taxon>
        <taxon>Euarchontoglires</taxon>
        <taxon>Glires</taxon>
        <taxon>Rodentia</taxon>
        <taxon>Myomorpha</taxon>
        <taxon>Muroidea</taxon>
        <taxon>Muridae</taxon>
        <taxon>Murinae</taxon>
        <taxon>Apodemus</taxon>
    </lineage>
</organism>
<reference evidence="3 4" key="1">
    <citation type="submission" date="2024-08" db="EMBL/GenBank/DDBJ databases">
        <title>The draft genome of Apodemus speciosus.</title>
        <authorList>
            <person name="Nabeshima K."/>
            <person name="Suzuki S."/>
            <person name="Onuma M."/>
        </authorList>
    </citation>
    <scope>NUCLEOTIDE SEQUENCE [LARGE SCALE GENOMIC DNA]</scope>
    <source>
        <strain evidence="3">IB14-021</strain>
    </source>
</reference>
<evidence type="ECO:0000256" key="2">
    <source>
        <dbReference type="SAM" id="MobiDB-lite"/>
    </source>
</evidence>
<dbReference type="PANTHER" id="PTHR18929">
    <property type="entry name" value="PROTEIN DISULFIDE ISOMERASE"/>
    <property type="match status" value="1"/>
</dbReference>
<name>A0ABQ0EWF4_APOSI</name>
<dbReference type="InterPro" id="IPR036249">
    <property type="entry name" value="Thioredoxin-like_sf"/>
</dbReference>